<dbReference type="PANTHER" id="PTHR12526">
    <property type="entry name" value="GLYCOSYLTRANSFERASE"/>
    <property type="match status" value="1"/>
</dbReference>
<dbReference type="OrthoDB" id="7560678at2"/>
<organism evidence="2 3">
    <name type="scientific">Flavobacterium degerlachei</name>
    <dbReference type="NCBI Taxonomy" id="229203"/>
    <lineage>
        <taxon>Bacteria</taxon>
        <taxon>Pseudomonadati</taxon>
        <taxon>Bacteroidota</taxon>
        <taxon>Flavobacteriia</taxon>
        <taxon>Flavobacteriales</taxon>
        <taxon>Flavobacteriaceae</taxon>
        <taxon>Flavobacterium</taxon>
    </lineage>
</organism>
<keyword evidence="3" id="KW-1185">Reference proteome</keyword>
<protein>
    <submittedName>
        <fullName evidence="2">Glycosyltransferase involved in cell wall bisynthesis</fullName>
    </submittedName>
</protein>
<sequence length="366" mass="41665">MTPRILFLLHLPPPVHGSSMVGKWIKESSVINNTFACRYINLLASKKVSESGKITILKLWGMLTVCILLFKQLIKQKPELCYLALTTTGAALYRDLLLVSILKLFGVKRVYHLHNKGIAKAANKPLNKWVYRFVFKNASVILLSEYLYKDIKEFVPRNRVEICPNGIPDVDFSLLIKKRGKPIVLFLSNLIESKGVFVLLKAMRILKEKNIEFNGVFVGGEGDIDAQQFKEKLEEFNLQNQVSYLGRKFGKEKEEIFKSADIFAFPTYYSNECFPLVLIEAMQHKLAIVATNEGGIMSMIDDGESGFLIKQKNIQMLANKLQILIEQPEIRLKMGENANFKYKNEFTLANFEANLVSILNKTISLC</sequence>
<gene>
    <name evidence="2" type="ORF">SAMN05444338_104120</name>
</gene>
<dbReference type="CDD" id="cd03801">
    <property type="entry name" value="GT4_PimA-like"/>
    <property type="match status" value="1"/>
</dbReference>
<dbReference type="Proteomes" id="UP000198569">
    <property type="component" value="Unassembled WGS sequence"/>
</dbReference>
<dbReference type="InterPro" id="IPR001296">
    <property type="entry name" value="Glyco_trans_1"/>
</dbReference>
<accession>A0A1H2VP00</accession>
<dbReference type="EMBL" id="FNMV01000004">
    <property type="protein sequence ID" value="SDW69704.1"/>
    <property type="molecule type" value="Genomic_DNA"/>
</dbReference>
<reference evidence="3" key="1">
    <citation type="submission" date="2016-10" db="EMBL/GenBank/DDBJ databases">
        <authorList>
            <person name="Varghese N."/>
            <person name="Submissions S."/>
        </authorList>
    </citation>
    <scope>NUCLEOTIDE SEQUENCE [LARGE SCALE GENOMIC DNA]</scope>
    <source>
        <strain evidence="3">DSM 15718</strain>
    </source>
</reference>
<name>A0A1H2VP00_9FLAO</name>
<evidence type="ECO:0000313" key="2">
    <source>
        <dbReference type="EMBL" id="SDW69704.1"/>
    </source>
</evidence>
<evidence type="ECO:0000259" key="1">
    <source>
        <dbReference type="Pfam" id="PF00534"/>
    </source>
</evidence>
<dbReference type="Gene3D" id="3.40.50.2000">
    <property type="entry name" value="Glycogen Phosphorylase B"/>
    <property type="match status" value="2"/>
</dbReference>
<evidence type="ECO:0000313" key="3">
    <source>
        <dbReference type="Proteomes" id="UP000198569"/>
    </source>
</evidence>
<dbReference type="AlphaFoldDB" id="A0A1H2VP00"/>
<proteinExistence type="predicted"/>
<dbReference type="STRING" id="229203.SAMN05444338_104120"/>
<keyword evidence="2" id="KW-0808">Transferase</keyword>
<dbReference type="SUPFAM" id="SSF53756">
    <property type="entry name" value="UDP-Glycosyltransferase/glycogen phosphorylase"/>
    <property type="match status" value="1"/>
</dbReference>
<dbReference type="GO" id="GO:0016757">
    <property type="term" value="F:glycosyltransferase activity"/>
    <property type="evidence" value="ECO:0007669"/>
    <property type="project" value="InterPro"/>
</dbReference>
<dbReference type="Pfam" id="PF00534">
    <property type="entry name" value="Glycos_transf_1"/>
    <property type="match status" value="1"/>
</dbReference>
<feature type="domain" description="Glycosyl transferase family 1" evidence="1">
    <location>
        <begin position="177"/>
        <end position="338"/>
    </location>
</feature>
<dbReference type="PANTHER" id="PTHR12526:SF630">
    <property type="entry name" value="GLYCOSYLTRANSFERASE"/>
    <property type="match status" value="1"/>
</dbReference>